<dbReference type="GeneID" id="96264513"/>
<dbReference type="Proteomes" id="UP001310290">
    <property type="component" value="Unassembled WGS sequence"/>
</dbReference>
<protein>
    <submittedName>
        <fullName evidence="1">Uncharacterized protein</fullName>
    </submittedName>
</protein>
<gene>
    <name evidence="1" type="ORF">QBA35_18250</name>
</gene>
<name>A0ABU8ANI5_9ACTN</name>
<reference evidence="1" key="1">
    <citation type="submission" date="2023-04" db="EMBL/GenBank/DDBJ databases">
        <title>Genomic diversity of scab-causing Streptomyces spp. in the province of Quebec, Canada.</title>
        <authorList>
            <person name="Biessy A."/>
            <person name="Cadieux M."/>
            <person name="Ciotola M."/>
            <person name="Filion M."/>
        </authorList>
    </citation>
    <scope>NUCLEOTIDE SEQUENCE</scope>
    <source>
        <strain evidence="1">B21-115</strain>
    </source>
</reference>
<evidence type="ECO:0000313" key="1">
    <source>
        <dbReference type="EMBL" id="MEH0635245.1"/>
    </source>
</evidence>
<organism evidence="1 2">
    <name type="scientific">Streptomyces bottropensis</name>
    <dbReference type="NCBI Taxonomy" id="42235"/>
    <lineage>
        <taxon>Bacteria</taxon>
        <taxon>Bacillati</taxon>
        <taxon>Actinomycetota</taxon>
        <taxon>Actinomycetes</taxon>
        <taxon>Kitasatosporales</taxon>
        <taxon>Streptomycetaceae</taxon>
        <taxon>Streptomyces</taxon>
    </lineage>
</organism>
<keyword evidence="2" id="KW-1185">Reference proteome</keyword>
<evidence type="ECO:0000313" key="2">
    <source>
        <dbReference type="Proteomes" id="UP001310290"/>
    </source>
</evidence>
<dbReference type="EMBL" id="JARULZ010000001">
    <property type="protein sequence ID" value="MEH0635245.1"/>
    <property type="molecule type" value="Genomic_DNA"/>
</dbReference>
<dbReference type="RefSeq" id="WP_005483663.1">
    <property type="nucleotide sequence ID" value="NZ_JARULZ010000001.1"/>
</dbReference>
<accession>A0ABU8ANI5</accession>
<comment type="caution">
    <text evidence="1">The sequence shown here is derived from an EMBL/GenBank/DDBJ whole genome shotgun (WGS) entry which is preliminary data.</text>
</comment>
<proteinExistence type="predicted"/>
<sequence>MPTIQIDESPQRLAEELAGLEHVDWPAIWAGPPYPGPALNDWCALFGWKPLPEDRVLAVRTATGGRLSLTPVTGGGWSPVRSLGWTTWDITADNSDENEQVLETAAEFWPRYEAAAREVLGTPEFSGAWDSPAFPEPRSNERWLPSPERRLRTRNPYRLTVWRGAGAEEPVIVLRAVSGGVTSRGVGLRGVMINVGCYPQETE</sequence>